<dbReference type="Gene3D" id="3.40.395.10">
    <property type="entry name" value="Adenoviral Proteinase, Chain A"/>
    <property type="match status" value="1"/>
</dbReference>
<feature type="region of interest" description="Disordered" evidence="1">
    <location>
        <begin position="338"/>
        <end position="360"/>
    </location>
</feature>
<dbReference type="AlphaFoldDB" id="A0A6L2KEV9"/>
<gene>
    <name evidence="2" type="ORF">Tci_020016</name>
</gene>
<protein>
    <submittedName>
        <fullName evidence="2">Phospholipase-like protein</fullName>
    </submittedName>
</protein>
<evidence type="ECO:0000256" key="1">
    <source>
        <dbReference type="SAM" id="MobiDB-lite"/>
    </source>
</evidence>
<dbReference type="EMBL" id="BKCJ010002362">
    <property type="protein sequence ID" value="GEU48038.1"/>
    <property type="molecule type" value="Genomic_DNA"/>
</dbReference>
<dbReference type="PANTHER" id="PTHR48449">
    <property type="entry name" value="DUF1985 DOMAIN-CONTAINING PROTEIN"/>
    <property type="match status" value="1"/>
</dbReference>
<organism evidence="2">
    <name type="scientific">Tanacetum cinerariifolium</name>
    <name type="common">Dalmatian daisy</name>
    <name type="synonym">Chrysanthemum cinerariifolium</name>
    <dbReference type="NCBI Taxonomy" id="118510"/>
    <lineage>
        <taxon>Eukaryota</taxon>
        <taxon>Viridiplantae</taxon>
        <taxon>Streptophyta</taxon>
        <taxon>Embryophyta</taxon>
        <taxon>Tracheophyta</taxon>
        <taxon>Spermatophyta</taxon>
        <taxon>Magnoliopsida</taxon>
        <taxon>eudicotyledons</taxon>
        <taxon>Gunneridae</taxon>
        <taxon>Pentapetalae</taxon>
        <taxon>asterids</taxon>
        <taxon>campanulids</taxon>
        <taxon>Asterales</taxon>
        <taxon>Asteraceae</taxon>
        <taxon>Asteroideae</taxon>
        <taxon>Anthemideae</taxon>
        <taxon>Anthemidinae</taxon>
        <taxon>Tanacetum</taxon>
    </lineage>
</organism>
<dbReference type="SUPFAM" id="SSF54001">
    <property type="entry name" value="Cysteine proteinases"/>
    <property type="match status" value="1"/>
</dbReference>
<dbReference type="InterPro" id="IPR038765">
    <property type="entry name" value="Papain-like_cys_pep_sf"/>
</dbReference>
<evidence type="ECO:0000313" key="2">
    <source>
        <dbReference type="EMBL" id="GEU48038.1"/>
    </source>
</evidence>
<feature type="compositionally biased region" description="Polar residues" evidence="1">
    <location>
        <begin position="350"/>
        <end position="360"/>
    </location>
</feature>
<accession>A0A6L2KEV9</accession>
<name>A0A6L2KEV9_TANCI</name>
<comment type="caution">
    <text evidence="2">The sequence shown here is derived from an EMBL/GenBank/DDBJ whole genome shotgun (WGS) entry which is preliminary data.</text>
</comment>
<sequence>MLDEDAVWLCLLIASELVFMGKENKNFLTKHIMWLVDDVDAWNAFPWGEYMWDKFYKRAVNVVSKHTEHHLAELKKNPNFTATYNLYVFAWAFKLSNPNVVLISSPEEMRQAWFMASVDFIKGLADQDGKFVQDEEARVNGIKHHNKMCGDTAVGKFVQDEEARANGIEHHNGMCGDTDDDNFVEGIDETICPKSNQMPVEDRDGVLDSERDVVHLSQTIDVIQQAPSSSSSHPKNDKDASHLDDLVEIDGENVKDGYTNSQDHLHLLIKALESKTENPSLDVVVPPKVDDCILCTIKPNDTYDVVEVDNYEDDYMLMLNDEEKLVKSSLNDMESAQDRKKKLAMALKPQSGQQSATTPVPQKKKIKVYENRSYCAAFRFRGRSFWLSLSCLNTGKAGWLNHHMLMLNDEEKLVKSSLNDMELEKEPDKIAVKQGFLEQQPNAPKVNTTVFEETVRVKVEEKPGLKRGLGPLKVKKKNCQRALTPNYVLRSAKDRKKKLAMALKPLFGQQSATTPVPKKRKSRIMKIEVIMPPFGLEPQIRSINDIMTREPFVENLPRPDDCKSDKVTVPEHMCEFITNKDLLEYRFPWGKRDTVIDYFSNGHMYPLPWLAVEKVYFLVNEPKTHWCLAELEIRTGVVNFYDSLGWAAGSRRRWWRRMKKLLPEKLTAHLVMHGIFESKGKTADDCKITYKDVTRVYRPKDIINDLNIEYNFDVSCKRSWKAKQLTLQSNQGCHIASFAQLPYYCYNLKLANENTVTHIETDNQGRFKMLFIGFGATKQNLGKYYYKNMEWEEEDDGLRKRKKSLVNSGNKKKEKVFEDEGADKKRKKTLVNGGSVVKTGRDRGVVIGGKEEVFRDLLQKWYYERRAKHQDAPDDELTEWATTKVTCRMLKSANWTVKGVGNSMRYESIKKYIFPGLRSVAQLAKPWFLIENLKIFETRRFINIMREEAQTARNCIALLNALIVEMEAMGDAVDVFDTLMCLRDDIRDEYTKLLGLNDVIAQAEDKIATKEGYVKIMQVDRDDV</sequence>
<reference evidence="2" key="1">
    <citation type="journal article" date="2019" name="Sci. Rep.">
        <title>Draft genome of Tanacetum cinerariifolium, the natural source of mosquito coil.</title>
        <authorList>
            <person name="Yamashiro T."/>
            <person name="Shiraishi A."/>
            <person name="Satake H."/>
            <person name="Nakayama K."/>
        </authorList>
    </citation>
    <scope>NUCLEOTIDE SEQUENCE</scope>
</reference>
<dbReference type="PANTHER" id="PTHR48449:SF1">
    <property type="entry name" value="DUF1985 DOMAIN-CONTAINING PROTEIN"/>
    <property type="match status" value="1"/>
</dbReference>
<proteinExistence type="predicted"/>